<evidence type="ECO:0000313" key="14">
    <source>
        <dbReference type="Proteomes" id="UP000231358"/>
    </source>
</evidence>
<sequence length="417" mass="47077">MADEPGQPPALTTLSLAEKAPDSKAVGQKITPFDVSGGVDESGKLLPVDYDKLVREFGATPITPALLERFEKVTGHRPHRFMRRGIVFSHRELTTILDRYEKGQPFYLYTGRGPSSDSMHVGHTVPFEFTKWLQDVFDCPLVIMLTDDEASNAMDIIAVGFDMKKTFIFSDFDFVGGAFYENMCRMAKRITINSIKGTFGFNDSNNIGEFHFCATQSASAFATSFPHIFGTDRKKVSSIPCLIPCAIDQDPYFRQCRENAEKMKYKKPSLIHAIFLPALQGPGSKMSASVDTSAIFMNDTPARIKNKINKYAFSGGRDTAELQRQLGGNSKVDVPFQYLTFFLEDDEELERIRTAYEKGEMLTGEMKQRCIAELQTYVKGFQERRAQVTEEMLKEYMSTRPLEWKGNPNPIVVEKKN</sequence>
<dbReference type="NCBIfam" id="TIGR00233">
    <property type="entry name" value="trpS"/>
    <property type="match status" value="1"/>
</dbReference>
<dbReference type="InterPro" id="IPR002305">
    <property type="entry name" value="aa-tRNA-synth_Ic"/>
</dbReference>
<proteinExistence type="inferred from homology"/>
<dbReference type="GO" id="GO:0005524">
    <property type="term" value="F:ATP binding"/>
    <property type="evidence" value="ECO:0007669"/>
    <property type="project" value="UniProtKB-KW"/>
</dbReference>
<reference evidence="13 14" key="1">
    <citation type="submission" date="2017-05" db="EMBL/GenBank/DDBJ databases">
        <title>Genome sequence for an aflatoxigenic pathogen of Argentinian peanut, Aspergillus arachidicola.</title>
        <authorList>
            <person name="Moore G."/>
            <person name="Beltz S.B."/>
            <person name="Mack B.M."/>
        </authorList>
    </citation>
    <scope>NUCLEOTIDE SEQUENCE [LARGE SCALE GENOMIC DNA]</scope>
    <source>
        <strain evidence="13 14">CBS 117610</strain>
    </source>
</reference>
<dbReference type="Proteomes" id="UP000231358">
    <property type="component" value="Unassembled WGS sequence"/>
</dbReference>
<dbReference type="Gene3D" id="1.10.240.10">
    <property type="entry name" value="Tyrosyl-Transfer RNA Synthetase"/>
    <property type="match status" value="1"/>
</dbReference>
<evidence type="ECO:0000256" key="4">
    <source>
        <dbReference type="ARBA" id="ARBA00013782"/>
    </source>
</evidence>
<dbReference type="Gene3D" id="3.40.50.620">
    <property type="entry name" value="HUPs"/>
    <property type="match status" value="1"/>
</dbReference>
<dbReference type="PRINTS" id="PR01039">
    <property type="entry name" value="TRNASYNTHTRP"/>
</dbReference>
<evidence type="ECO:0000256" key="7">
    <source>
        <dbReference type="ARBA" id="ARBA00022741"/>
    </source>
</evidence>
<dbReference type="EC" id="6.1.1.2" evidence="3"/>
<dbReference type="FunFam" id="1.10.240.10:FF:000003">
    <property type="entry name" value="Tryptophan--tRNA ligase, cytoplasmic"/>
    <property type="match status" value="1"/>
</dbReference>
<evidence type="ECO:0000256" key="11">
    <source>
        <dbReference type="ARBA" id="ARBA00030268"/>
    </source>
</evidence>
<evidence type="ECO:0000256" key="1">
    <source>
        <dbReference type="ARBA" id="ARBA00004496"/>
    </source>
</evidence>
<dbReference type="InterPro" id="IPR014729">
    <property type="entry name" value="Rossmann-like_a/b/a_fold"/>
</dbReference>
<dbReference type="GO" id="GO:0006436">
    <property type="term" value="P:tryptophanyl-tRNA aminoacylation"/>
    <property type="evidence" value="ECO:0007669"/>
    <property type="project" value="InterPro"/>
</dbReference>
<keyword evidence="6 12" id="KW-0436">Ligase</keyword>
<comment type="subcellular location">
    <subcellularLocation>
        <location evidence="1">Cytoplasm</location>
    </subcellularLocation>
</comment>
<gene>
    <name evidence="13" type="ORF">AARAC_000749</name>
</gene>
<evidence type="ECO:0000256" key="3">
    <source>
        <dbReference type="ARBA" id="ARBA00013161"/>
    </source>
</evidence>
<evidence type="ECO:0000256" key="5">
    <source>
        <dbReference type="ARBA" id="ARBA00022490"/>
    </source>
</evidence>
<dbReference type="Pfam" id="PF00579">
    <property type="entry name" value="tRNA-synt_1b"/>
    <property type="match status" value="1"/>
</dbReference>
<dbReference type="InterPro" id="IPR001412">
    <property type="entry name" value="aa-tRNA-synth_I_CS"/>
</dbReference>
<dbReference type="PANTHER" id="PTHR10055">
    <property type="entry name" value="TRYPTOPHANYL-TRNA SYNTHETASE"/>
    <property type="match status" value="1"/>
</dbReference>
<comment type="caution">
    <text evidence="13">The sequence shown here is derived from an EMBL/GenBank/DDBJ whole genome shotgun (WGS) entry which is preliminary data.</text>
</comment>
<dbReference type="PROSITE" id="PS00178">
    <property type="entry name" value="AA_TRNA_LIGASE_I"/>
    <property type="match status" value="1"/>
</dbReference>
<evidence type="ECO:0000256" key="6">
    <source>
        <dbReference type="ARBA" id="ARBA00022598"/>
    </source>
</evidence>
<organism evidence="13 14">
    <name type="scientific">Aspergillus arachidicola</name>
    <dbReference type="NCBI Taxonomy" id="656916"/>
    <lineage>
        <taxon>Eukaryota</taxon>
        <taxon>Fungi</taxon>
        <taxon>Dikarya</taxon>
        <taxon>Ascomycota</taxon>
        <taxon>Pezizomycotina</taxon>
        <taxon>Eurotiomycetes</taxon>
        <taxon>Eurotiomycetidae</taxon>
        <taxon>Eurotiales</taxon>
        <taxon>Aspergillaceae</taxon>
        <taxon>Aspergillus</taxon>
        <taxon>Aspergillus subgen. Circumdati</taxon>
    </lineage>
</organism>
<dbReference type="InterPro" id="IPR002306">
    <property type="entry name" value="Trp-tRNA-ligase"/>
</dbReference>
<keyword evidence="14" id="KW-1185">Reference proteome</keyword>
<accession>A0A2G7G4K7</accession>
<keyword evidence="5" id="KW-0963">Cytoplasm</keyword>
<dbReference type="EMBL" id="NEXV01000140">
    <property type="protein sequence ID" value="PIG87739.1"/>
    <property type="molecule type" value="Genomic_DNA"/>
</dbReference>
<evidence type="ECO:0000256" key="2">
    <source>
        <dbReference type="ARBA" id="ARBA00005594"/>
    </source>
</evidence>
<dbReference type="PANTHER" id="PTHR10055:SF1">
    <property type="entry name" value="TRYPTOPHAN--TRNA LIGASE, CYTOPLASMIC"/>
    <property type="match status" value="1"/>
</dbReference>
<keyword evidence="8 12" id="KW-0067">ATP-binding</keyword>
<evidence type="ECO:0000256" key="9">
    <source>
        <dbReference type="ARBA" id="ARBA00022917"/>
    </source>
</evidence>
<evidence type="ECO:0000256" key="10">
    <source>
        <dbReference type="ARBA" id="ARBA00023146"/>
    </source>
</evidence>
<evidence type="ECO:0000313" key="13">
    <source>
        <dbReference type="EMBL" id="PIG87739.1"/>
    </source>
</evidence>
<dbReference type="AlphaFoldDB" id="A0A2G7G4K7"/>
<dbReference type="FunFam" id="3.40.50.620:FF:000033">
    <property type="entry name" value="tryptophan--tRNA ligase, cytoplasmic"/>
    <property type="match status" value="1"/>
</dbReference>
<evidence type="ECO:0000256" key="12">
    <source>
        <dbReference type="RuleBase" id="RU363036"/>
    </source>
</evidence>
<protein>
    <recommendedName>
        <fullName evidence="4">Tryptophan--tRNA ligase, cytoplasmic</fullName>
        <ecNumber evidence="3">6.1.1.2</ecNumber>
    </recommendedName>
    <alternativeName>
        <fullName evidence="11">Tryptophanyl-tRNA synthetase</fullName>
    </alternativeName>
</protein>
<comment type="similarity">
    <text evidence="2 12">Belongs to the class-I aminoacyl-tRNA synthetase family.</text>
</comment>
<keyword evidence="10 12" id="KW-0030">Aminoacyl-tRNA synthetase</keyword>
<dbReference type="GO" id="GO:0004830">
    <property type="term" value="F:tryptophan-tRNA ligase activity"/>
    <property type="evidence" value="ECO:0007669"/>
    <property type="project" value="UniProtKB-EC"/>
</dbReference>
<evidence type="ECO:0000256" key="8">
    <source>
        <dbReference type="ARBA" id="ARBA00022840"/>
    </source>
</evidence>
<keyword evidence="9 12" id="KW-0648">Protein biosynthesis</keyword>
<name>A0A2G7G4K7_9EURO</name>
<dbReference type="GO" id="GO:0005737">
    <property type="term" value="C:cytoplasm"/>
    <property type="evidence" value="ECO:0007669"/>
    <property type="project" value="UniProtKB-SubCell"/>
</dbReference>
<keyword evidence="7 12" id="KW-0547">Nucleotide-binding</keyword>
<dbReference type="STRING" id="656916.A0A2G7G4K7"/>
<dbReference type="SUPFAM" id="SSF52374">
    <property type="entry name" value="Nucleotidylyl transferase"/>
    <property type="match status" value="1"/>
</dbReference>